<evidence type="ECO:0000259" key="8">
    <source>
        <dbReference type="SMART" id="SM00922"/>
    </source>
</evidence>
<dbReference type="GO" id="GO:0000287">
    <property type="term" value="F:magnesium ion binding"/>
    <property type="evidence" value="ECO:0007669"/>
    <property type="project" value="TreeGrafter"/>
</dbReference>
<dbReference type="Gene3D" id="3.30.390.10">
    <property type="entry name" value="Enolase-like, N-terminal domain"/>
    <property type="match status" value="1"/>
</dbReference>
<dbReference type="FunFam" id="3.20.20.120:FF:000005">
    <property type="entry name" value="Putative L-rhamnonate dehydratase"/>
    <property type="match status" value="1"/>
</dbReference>
<proteinExistence type="inferred from homology"/>
<sequence>MKNPVIKDIRVSLVSGKGDGGDYHSQKEGHWIIDTDISNPMSGYEQYRASRTSWGIGVLGSILVEVEDDHGNIGISTGFGGEPAGYLIEQHFARFICGADPRNTNMLWDQMFRASMFYGRKGLALAAISVVDLAIWDLLGKIRQEPVWAMIGGKAKENLEFYYTGPRPDIAKKKGFVGGKVPLPFGPSAGMKGFRKNVEFLTAHRDAVGDDFPLQVDCYMSLNVPYAIELAKACQHLNINWWEEVLHPDDFDGFKMLKQAHPQIKWTTGEHEYTRYGFRKLIENRCVDILQPDVMWVGGMTELLRVSAIAAAYDLPVVPHGSGAYSSHFVITQPHSPFCEYISNSPDGTEISPVFGSLFTNEAVPANGHMTVGDEPGFGLELNTKTELTRYKSQAA</sequence>
<evidence type="ECO:0000256" key="1">
    <source>
        <dbReference type="ARBA" id="ARBA00001946"/>
    </source>
</evidence>
<dbReference type="OrthoDB" id="5290054at2"/>
<comment type="cofactor">
    <cofactor evidence="1">
        <name>Mg(2+)</name>
        <dbReference type="ChEBI" id="CHEBI:18420"/>
    </cofactor>
</comment>
<comment type="similarity">
    <text evidence="4">Belongs to the mandelate racemase/muconate lactonizing enzyme family. RhamD subfamily.</text>
</comment>
<dbReference type="AlphaFoldDB" id="A0A0M2RGT9"/>
<keyword evidence="10" id="KW-1185">Reference proteome</keyword>
<dbReference type="STRING" id="1549748.WH95_01580"/>
<accession>A0A0M2RGT9</accession>
<dbReference type="Gene3D" id="3.20.20.120">
    <property type="entry name" value="Enolase-like C-terminal domain"/>
    <property type="match status" value="1"/>
</dbReference>
<dbReference type="GO" id="GO:0016052">
    <property type="term" value="P:carbohydrate catabolic process"/>
    <property type="evidence" value="ECO:0007669"/>
    <property type="project" value="TreeGrafter"/>
</dbReference>
<dbReference type="RefSeq" id="WP_046502001.1">
    <property type="nucleotide sequence ID" value="NZ_LANI01000001.1"/>
</dbReference>
<evidence type="ECO:0000313" key="9">
    <source>
        <dbReference type="EMBL" id="KKJ78783.1"/>
    </source>
</evidence>
<name>A0A0M2RGT9_9PROT</name>
<organism evidence="9 10">
    <name type="scientific">Kiloniella litopenaei</name>
    <dbReference type="NCBI Taxonomy" id="1549748"/>
    <lineage>
        <taxon>Bacteria</taxon>
        <taxon>Pseudomonadati</taxon>
        <taxon>Pseudomonadota</taxon>
        <taxon>Alphaproteobacteria</taxon>
        <taxon>Rhodospirillales</taxon>
        <taxon>Kiloniellaceae</taxon>
        <taxon>Kiloniella</taxon>
    </lineage>
</organism>
<evidence type="ECO:0000256" key="2">
    <source>
        <dbReference type="ARBA" id="ARBA00022723"/>
    </source>
</evidence>
<comment type="caution">
    <text evidence="9">The sequence shown here is derived from an EMBL/GenBank/DDBJ whole genome shotgun (WGS) entry which is preliminary data.</text>
</comment>
<dbReference type="Pfam" id="PF02746">
    <property type="entry name" value="MR_MLE_N"/>
    <property type="match status" value="1"/>
</dbReference>
<dbReference type="EC" id="4.2.1.90" evidence="6"/>
<dbReference type="SFLD" id="SFLDG00179">
    <property type="entry name" value="mandelate_racemase"/>
    <property type="match status" value="1"/>
</dbReference>
<dbReference type="InterPro" id="IPR029065">
    <property type="entry name" value="Enolase_C-like"/>
</dbReference>
<dbReference type="InterPro" id="IPR029017">
    <property type="entry name" value="Enolase-like_N"/>
</dbReference>
<dbReference type="InterPro" id="IPR013341">
    <property type="entry name" value="Mandelate_racemase_N_dom"/>
</dbReference>
<dbReference type="SFLD" id="SFLDS00001">
    <property type="entry name" value="Enolase"/>
    <property type="match status" value="1"/>
</dbReference>
<dbReference type="InterPro" id="IPR013342">
    <property type="entry name" value="Mandelate_racemase_C"/>
</dbReference>
<protein>
    <recommendedName>
        <fullName evidence="7">L-rhamnonate dehydratase</fullName>
        <ecNumber evidence="6">4.2.1.90</ecNumber>
    </recommendedName>
</protein>
<comment type="subunit">
    <text evidence="5">Homooctamer; tetramer of dimers.</text>
</comment>
<dbReference type="InterPro" id="IPR023444">
    <property type="entry name" value="L-Rhamnon_dehydrat"/>
</dbReference>
<dbReference type="Proteomes" id="UP000034491">
    <property type="component" value="Unassembled WGS sequence"/>
</dbReference>
<gene>
    <name evidence="9" type="ORF">WH95_01580</name>
</gene>
<evidence type="ECO:0000256" key="4">
    <source>
        <dbReference type="ARBA" id="ARBA00061339"/>
    </source>
</evidence>
<dbReference type="InterPro" id="IPR046945">
    <property type="entry name" value="RHMD-like"/>
</dbReference>
<dbReference type="SUPFAM" id="SSF51604">
    <property type="entry name" value="Enolase C-terminal domain-like"/>
    <property type="match status" value="1"/>
</dbReference>
<dbReference type="NCBIfam" id="NF011968">
    <property type="entry name" value="PRK15440.1"/>
    <property type="match status" value="1"/>
</dbReference>
<evidence type="ECO:0000256" key="5">
    <source>
        <dbReference type="ARBA" id="ARBA00063011"/>
    </source>
</evidence>
<dbReference type="GO" id="GO:0050032">
    <property type="term" value="F:L-rhamnonate dehydratase activity"/>
    <property type="evidence" value="ECO:0007669"/>
    <property type="project" value="UniProtKB-EC"/>
</dbReference>
<dbReference type="PANTHER" id="PTHR13794:SF58">
    <property type="entry name" value="MITOCHONDRIAL ENOLASE SUPERFAMILY MEMBER 1"/>
    <property type="match status" value="1"/>
</dbReference>
<evidence type="ECO:0000256" key="3">
    <source>
        <dbReference type="ARBA" id="ARBA00022842"/>
    </source>
</evidence>
<feature type="domain" description="Mandelate racemase/muconate lactonizing enzyme C-terminal" evidence="8">
    <location>
        <begin position="168"/>
        <end position="264"/>
    </location>
</feature>
<dbReference type="SMART" id="SM00922">
    <property type="entry name" value="MR_MLE"/>
    <property type="match status" value="1"/>
</dbReference>
<dbReference type="Pfam" id="PF13378">
    <property type="entry name" value="MR_MLE_C"/>
    <property type="match status" value="1"/>
</dbReference>
<keyword evidence="3" id="KW-0460">Magnesium</keyword>
<dbReference type="InterPro" id="IPR036849">
    <property type="entry name" value="Enolase-like_C_sf"/>
</dbReference>
<dbReference type="SFLD" id="SFLDF00006">
    <property type="entry name" value="rhamnonate_dehydratase"/>
    <property type="match status" value="1"/>
</dbReference>
<dbReference type="CDD" id="cd03327">
    <property type="entry name" value="MR_like_2"/>
    <property type="match status" value="1"/>
</dbReference>
<evidence type="ECO:0000256" key="7">
    <source>
        <dbReference type="ARBA" id="ARBA00074351"/>
    </source>
</evidence>
<dbReference type="SUPFAM" id="SSF54826">
    <property type="entry name" value="Enolase N-terminal domain-like"/>
    <property type="match status" value="1"/>
</dbReference>
<evidence type="ECO:0000256" key="6">
    <source>
        <dbReference type="ARBA" id="ARBA00067087"/>
    </source>
</evidence>
<dbReference type="EMBL" id="LANI01000001">
    <property type="protein sequence ID" value="KKJ78783.1"/>
    <property type="molecule type" value="Genomic_DNA"/>
</dbReference>
<keyword evidence="2" id="KW-0479">Metal-binding</keyword>
<dbReference type="PANTHER" id="PTHR13794">
    <property type="entry name" value="ENOLASE SUPERFAMILY, MANDELATE RACEMASE"/>
    <property type="match status" value="1"/>
</dbReference>
<evidence type="ECO:0000313" key="10">
    <source>
        <dbReference type="Proteomes" id="UP000034491"/>
    </source>
</evidence>
<reference evidence="9 10" key="1">
    <citation type="submission" date="2015-03" db="EMBL/GenBank/DDBJ databases">
        <title>Genome sequence of Kiloniella sp. P1-1, isolated from the gut microflora of Pacific white shrimp, Penaeus vannamei.</title>
        <authorList>
            <person name="Shao Z."/>
            <person name="Wang L."/>
            <person name="Li X."/>
        </authorList>
    </citation>
    <scope>NUCLEOTIDE SEQUENCE [LARGE SCALE GENOMIC DNA]</scope>
    <source>
        <strain evidence="9 10">P1-1</strain>
    </source>
</reference>